<reference evidence="1" key="1">
    <citation type="submission" date="2015-10" db="EMBL/GenBank/DDBJ databases">
        <authorList>
            <person name="Gilbert D.G."/>
        </authorList>
    </citation>
    <scope>NUCLEOTIDE SEQUENCE</scope>
</reference>
<organism evidence="1">
    <name type="scientific">hydrothermal vent metagenome</name>
    <dbReference type="NCBI Taxonomy" id="652676"/>
    <lineage>
        <taxon>unclassified sequences</taxon>
        <taxon>metagenomes</taxon>
        <taxon>ecological metagenomes</taxon>
    </lineage>
</organism>
<protein>
    <submittedName>
        <fullName evidence="1">Uncharacterized protein</fullName>
    </submittedName>
</protein>
<gene>
    <name evidence="1" type="ORF">MGWOODY_Tha913</name>
</gene>
<dbReference type="EMBL" id="CZQC01000005">
    <property type="protein sequence ID" value="CUS40222.1"/>
    <property type="molecule type" value="Genomic_DNA"/>
</dbReference>
<dbReference type="AlphaFoldDB" id="A0A161KDE9"/>
<accession>A0A161KDE9</accession>
<proteinExistence type="predicted"/>
<sequence>MQTDTPMPSPLQIMAQVDNALRLSGLATHYVERNPLPLFRQLLNEWAAFHDVPVEIELQEQLLQLRQRLSERTVSGALRRVYEETTQLCRAHGSLTVVRQRELDACYRALLQMR</sequence>
<evidence type="ECO:0000313" key="1">
    <source>
        <dbReference type="EMBL" id="CUS40222.1"/>
    </source>
</evidence>
<name>A0A161KDE9_9ZZZZ</name>